<reference evidence="2 3" key="1">
    <citation type="submission" date="2023-03" db="EMBL/GenBank/DDBJ databases">
        <title>Genome sequence of Lichtheimia ornata CBS 291.66.</title>
        <authorList>
            <person name="Mohabir J.T."/>
            <person name="Shea T.P."/>
            <person name="Kurbessoian T."/>
            <person name="Berby B."/>
            <person name="Fontaine J."/>
            <person name="Livny J."/>
            <person name="Gnirke A."/>
            <person name="Stajich J.E."/>
            <person name="Cuomo C.A."/>
        </authorList>
    </citation>
    <scope>NUCLEOTIDE SEQUENCE [LARGE SCALE GENOMIC DNA]</scope>
    <source>
        <strain evidence="2">CBS 291.66</strain>
    </source>
</reference>
<dbReference type="PANTHER" id="PTHR23312:SF8">
    <property type="entry name" value="ARMADILLO REPEAT-CONTAINING PROTEIN 5"/>
    <property type="match status" value="1"/>
</dbReference>
<proteinExistence type="predicted"/>
<dbReference type="Proteomes" id="UP001234581">
    <property type="component" value="Unassembled WGS sequence"/>
</dbReference>
<sequence length="1215" mass="136318">MPDPKLSLTAIYQAAQQPARASRLREALHTTDPQHIDRLVHRIVHHLHHPTDTWPPRRLLRCLDYIITHAPAINFGSSKLRTCVKFIFEQHLLDSSTTTSTTSGESTATAYAGLHLIGSLMQSSVNNNASLFSVIHVTSILDWLAPTWDIKLRSCALRALTAKGHYFADDIILADGFWVLVLQMGRIPIVLQQQQGGSEEINLCIRISQFLENLVKHASKSRVPQVRTKLIQFTESIQFVMMINAWKTSLELQHRKLTDSLSHIVSRCIGMAPIPVADYINTADPGRSWRTLLAQDMKAFAMLVQKQEEIKPIQATRITRLCKIALNMALAGKEDETRAGDIARDIVNFFLVIIPRPVKPEDIDSIGTMALATREMWHGEVDDHVGYILTQHELMCIALLECFMQHVQVASQQLVQSIAARAAFCIIAMLTALNDNHKLDTTTNGGDENGLLRSRLEKLVMFFLHYHEAIDMFSTAPTCLNNVIWLPTLEHAKLGLSDRQYQDTTLSRAKRAFTALRMATHHVKACEKLDKAGVLQLLVDMDYTRQLDDAPRNMLLVYASFMHFIAALAAKMAYIRAKLRAEFPIGPLVMKLLCRGVYYTNTNITEYKNMDGLHEGWNHIIRGSLLVVNAFGYDPMSLQQWLSWPASLADDDDMNENDTHWFETVHSNDGRLSILPAILLVLLPCPPSSDDDDNGPISDTQVITHFKHQDESVVRAACISLNLLSSMVECGSQLIRNIRAVGQLSTLLAFLSDDNASAAAAAFADIPYIPMQIDDAYALDKLDGDEEEEDHEDASRSPLNHTTITTDATDTLCFNNLYRALIRVLTCQENLRAVISSDVLTSVFKPLLYERPLVDKHKAKLRHMISDSLHRERLDDLSKLFRFTMGDQNATQFHEMCAVALGYACPYIPLCQNILGLSPTTTSTADGETGILESSSAFGVLCRMLVYELVEEEETVVVDAPYRRQAAAQVIEVLAQNLFDTWSNELNQTRDKLNETLASRPRRSLTSSKDTHGGDKVIFVTKESSQQQQLCANRHVLAQQSPYFAALFSGQYAESTQHPIPLPDVDHEAFAVYLNAADYAMVSNDVDKVMSACHSWKDVVELLMMADRFSNDDLRLFCEVWIVNELINAPSSMDTLNGALLLYRRCRDTEGGIFLTDLWPFSHILREALKSVVSRFSLAVATNVFQDMIQDAHPEELSAFCHGIAILFANTQLEE</sequence>
<dbReference type="EMBL" id="JARTCD010000104">
    <property type="protein sequence ID" value="KAJ8652438.1"/>
    <property type="molecule type" value="Genomic_DNA"/>
</dbReference>
<comment type="caution">
    <text evidence="2">The sequence shown here is derived from an EMBL/GenBank/DDBJ whole genome shotgun (WGS) entry which is preliminary data.</text>
</comment>
<evidence type="ECO:0000313" key="3">
    <source>
        <dbReference type="Proteomes" id="UP001234581"/>
    </source>
</evidence>
<dbReference type="Gene3D" id="3.30.710.10">
    <property type="entry name" value="Potassium Channel Kv1.1, Chain A"/>
    <property type="match status" value="1"/>
</dbReference>
<dbReference type="SUPFAM" id="SSF54695">
    <property type="entry name" value="POZ domain"/>
    <property type="match status" value="1"/>
</dbReference>
<dbReference type="InterPro" id="IPR011333">
    <property type="entry name" value="SKP1/BTB/POZ_sf"/>
</dbReference>
<gene>
    <name evidence="2" type="ORF">O0I10_011905</name>
</gene>
<organism evidence="2 3">
    <name type="scientific">Lichtheimia ornata</name>
    <dbReference type="NCBI Taxonomy" id="688661"/>
    <lineage>
        <taxon>Eukaryota</taxon>
        <taxon>Fungi</taxon>
        <taxon>Fungi incertae sedis</taxon>
        <taxon>Mucoromycota</taxon>
        <taxon>Mucoromycotina</taxon>
        <taxon>Mucoromycetes</taxon>
        <taxon>Mucorales</taxon>
        <taxon>Lichtheimiaceae</taxon>
        <taxon>Lichtheimia</taxon>
    </lineage>
</organism>
<dbReference type="AlphaFoldDB" id="A0AAD7USN2"/>
<accession>A0AAD7USN2</accession>
<dbReference type="SMART" id="SM00225">
    <property type="entry name" value="BTB"/>
    <property type="match status" value="1"/>
</dbReference>
<dbReference type="InterPro" id="IPR000210">
    <property type="entry name" value="BTB/POZ_dom"/>
</dbReference>
<dbReference type="Pfam" id="PF00651">
    <property type="entry name" value="BTB"/>
    <property type="match status" value="1"/>
</dbReference>
<dbReference type="PROSITE" id="PS50097">
    <property type="entry name" value="BTB"/>
    <property type="match status" value="1"/>
</dbReference>
<dbReference type="GO" id="GO:0009653">
    <property type="term" value="P:anatomical structure morphogenesis"/>
    <property type="evidence" value="ECO:0007669"/>
    <property type="project" value="TreeGrafter"/>
</dbReference>
<evidence type="ECO:0000313" key="2">
    <source>
        <dbReference type="EMBL" id="KAJ8652438.1"/>
    </source>
</evidence>
<dbReference type="GO" id="GO:0005829">
    <property type="term" value="C:cytosol"/>
    <property type="evidence" value="ECO:0007669"/>
    <property type="project" value="TreeGrafter"/>
</dbReference>
<keyword evidence="3" id="KW-1185">Reference proteome</keyword>
<dbReference type="PANTHER" id="PTHR23312">
    <property type="entry name" value="ARMC5 ARMADILLO REPEAT-CONTAINING -RELATED"/>
    <property type="match status" value="1"/>
</dbReference>
<dbReference type="CDD" id="cd18186">
    <property type="entry name" value="BTB_POZ_ZBTB_KLHL-like"/>
    <property type="match status" value="1"/>
</dbReference>
<protein>
    <recommendedName>
        <fullName evidence="1">BTB domain-containing protein</fullName>
    </recommendedName>
</protein>
<evidence type="ECO:0000259" key="1">
    <source>
        <dbReference type="PROSITE" id="PS50097"/>
    </source>
</evidence>
<dbReference type="RefSeq" id="XP_058337352.1">
    <property type="nucleotide sequence ID" value="XM_058491864.1"/>
</dbReference>
<feature type="domain" description="BTB" evidence="1">
    <location>
        <begin position="1014"/>
        <end position="1075"/>
    </location>
</feature>
<name>A0AAD7USN2_9FUNG</name>
<dbReference type="GeneID" id="83219302"/>